<name>W6XTG3_COCC2</name>
<gene>
    <name evidence="2" type="ORF">COCCADRAFT_107923</name>
</gene>
<keyword evidence="1" id="KW-0472">Membrane</keyword>
<proteinExistence type="predicted"/>
<accession>W6XTG3</accession>
<reference evidence="2 3" key="1">
    <citation type="journal article" date="2013" name="PLoS Genet.">
        <title>Comparative genome structure, secondary metabolite, and effector coding capacity across Cochliobolus pathogens.</title>
        <authorList>
            <person name="Condon B.J."/>
            <person name="Leng Y."/>
            <person name="Wu D."/>
            <person name="Bushley K.E."/>
            <person name="Ohm R.A."/>
            <person name="Otillar R."/>
            <person name="Martin J."/>
            <person name="Schackwitz W."/>
            <person name="Grimwood J."/>
            <person name="MohdZainudin N."/>
            <person name="Xue C."/>
            <person name="Wang R."/>
            <person name="Manning V.A."/>
            <person name="Dhillon B."/>
            <person name="Tu Z.J."/>
            <person name="Steffenson B.J."/>
            <person name="Salamov A."/>
            <person name="Sun H."/>
            <person name="Lowry S."/>
            <person name="LaButti K."/>
            <person name="Han J."/>
            <person name="Copeland A."/>
            <person name="Lindquist E."/>
            <person name="Barry K."/>
            <person name="Schmutz J."/>
            <person name="Baker S.E."/>
            <person name="Ciuffetti L.M."/>
            <person name="Grigoriev I.V."/>
            <person name="Zhong S."/>
            <person name="Turgeon B.G."/>
        </authorList>
    </citation>
    <scope>NUCLEOTIDE SEQUENCE [LARGE SCALE GENOMIC DNA]</scope>
    <source>
        <strain evidence="2 3">26-R-13</strain>
    </source>
</reference>
<dbReference type="Proteomes" id="UP000053841">
    <property type="component" value="Unassembled WGS sequence"/>
</dbReference>
<organism evidence="2 3">
    <name type="scientific">Cochliobolus carbonum (strain 26-R-13)</name>
    <name type="common">Maize leaf spot fungus</name>
    <name type="synonym">Bipolaris zeicola</name>
    <dbReference type="NCBI Taxonomy" id="930089"/>
    <lineage>
        <taxon>Eukaryota</taxon>
        <taxon>Fungi</taxon>
        <taxon>Dikarya</taxon>
        <taxon>Ascomycota</taxon>
        <taxon>Pezizomycotina</taxon>
        <taxon>Dothideomycetes</taxon>
        <taxon>Pleosporomycetidae</taxon>
        <taxon>Pleosporales</taxon>
        <taxon>Pleosporineae</taxon>
        <taxon>Pleosporaceae</taxon>
        <taxon>Bipolaris</taxon>
    </lineage>
</organism>
<evidence type="ECO:0000313" key="3">
    <source>
        <dbReference type="Proteomes" id="UP000053841"/>
    </source>
</evidence>
<protein>
    <submittedName>
        <fullName evidence="2">Uncharacterized protein</fullName>
    </submittedName>
</protein>
<dbReference type="GeneID" id="19143651"/>
<keyword evidence="1" id="KW-1133">Transmembrane helix</keyword>
<evidence type="ECO:0000256" key="1">
    <source>
        <dbReference type="SAM" id="Phobius"/>
    </source>
</evidence>
<evidence type="ECO:0000313" key="2">
    <source>
        <dbReference type="EMBL" id="EUC28913.1"/>
    </source>
</evidence>
<sequence>GKSCSTFDLVAIGFDHVGILHGHCFSKLWRNWRNHLLLFHGHTWFSFPFPGLRLAKHSRQLFLFFFFFSVLIDFFYKHIGTAKSLLKNRPSTPKQFRLGRGRGSITKRPRLCQKADI</sequence>
<dbReference type="AlphaFoldDB" id="W6XTG3"/>
<dbReference type="RefSeq" id="XP_007716798.1">
    <property type="nucleotide sequence ID" value="XM_007718608.1"/>
</dbReference>
<dbReference type="EMBL" id="KI964779">
    <property type="protein sequence ID" value="EUC28913.1"/>
    <property type="molecule type" value="Genomic_DNA"/>
</dbReference>
<feature type="transmembrane region" description="Helical" evidence="1">
    <location>
        <begin position="61"/>
        <end position="79"/>
    </location>
</feature>
<feature type="non-terminal residue" evidence="2">
    <location>
        <position position="1"/>
    </location>
</feature>
<dbReference type="HOGENOM" id="CLU_2090439_0_0_1"/>
<keyword evidence="3" id="KW-1185">Reference proteome</keyword>
<dbReference type="KEGG" id="bze:COCCADRAFT_107923"/>
<keyword evidence="1" id="KW-0812">Transmembrane</keyword>